<keyword evidence="3" id="KW-1185">Reference proteome</keyword>
<dbReference type="InterPro" id="IPR036514">
    <property type="entry name" value="SGNH_hydro_sf"/>
</dbReference>
<proteinExistence type="predicted"/>
<dbReference type="AlphaFoldDB" id="A0A7W6IJ27"/>
<name>A0A7W6IJ27_9HYPH</name>
<gene>
    <name evidence="2" type="ORF">GGR34_003681</name>
</gene>
<comment type="caution">
    <text evidence="2">The sequence shown here is derived from an EMBL/GenBank/DDBJ whole genome shotgun (WGS) entry which is preliminary data.</text>
</comment>
<reference evidence="2 3" key="1">
    <citation type="submission" date="2020-08" db="EMBL/GenBank/DDBJ databases">
        <title>Genomic Encyclopedia of Type Strains, Phase IV (KMG-IV): sequencing the most valuable type-strain genomes for metagenomic binning, comparative biology and taxonomic classification.</title>
        <authorList>
            <person name="Goeker M."/>
        </authorList>
    </citation>
    <scope>NUCLEOTIDE SEQUENCE [LARGE SCALE GENOMIC DNA]</scope>
    <source>
        <strain evidence="2 3">DSM 15743</strain>
    </source>
</reference>
<dbReference type="PANTHER" id="PTHR30383:SF5">
    <property type="entry name" value="SGNH HYDROLASE-TYPE ESTERASE DOMAIN-CONTAINING PROTEIN"/>
    <property type="match status" value="1"/>
</dbReference>
<dbReference type="SUPFAM" id="SSF52266">
    <property type="entry name" value="SGNH hydrolase"/>
    <property type="match status" value="1"/>
</dbReference>
<evidence type="ECO:0000259" key="1">
    <source>
        <dbReference type="Pfam" id="PF13472"/>
    </source>
</evidence>
<evidence type="ECO:0000313" key="3">
    <source>
        <dbReference type="Proteomes" id="UP000519439"/>
    </source>
</evidence>
<dbReference type="Gene3D" id="2.60.120.200">
    <property type="match status" value="1"/>
</dbReference>
<dbReference type="RefSeq" id="WP_027316042.1">
    <property type="nucleotide sequence ID" value="NZ_JACIDC010000018.1"/>
</dbReference>
<dbReference type="EMBL" id="JACIDC010000018">
    <property type="protein sequence ID" value="MBB4041996.1"/>
    <property type="molecule type" value="Genomic_DNA"/>
</dbReference>
<accession>A0A7W6IJ27</accession>
<feature type="domain" description="SGNH hydrolase-type esterase" evidence="1">
    <location>
        <begin position="303"/>
        <end position="480"/>
    </location>
</feature>
<dbReference type="GO" id="GO:0004622">
    <property type="term" value="F:phosphatidylcholine lysophospholipase activity"/>
    <property type="evidence" value="ECO:0007669"/>
    <property type="project" value="TreeGrafter"/>
</dbReference>
<dbReference type="PANTHER" id="PTHR30383">
    <property type="entry name" value="THIOESTERASE 1/PROTEASE 1/LYSOPHOSPHOLIPASE L1"/>
    <property type="match status" value="1"/>
</dbReference>
<evidence type="ECO:0000313" key="2">
    <source>
        <dbReference type="EMBL" id="MBB4041996.1"/>
    </source>
</evidence>
<dbReference type="InterPro" id="IPR051532">
    <property type="entry name" value="Ester_Hydrolysis_Enzymes"/>
</dbReference>
<protein>
    <submittedName>
        <fullName evidence="2">Lysophospholipase L1-like esterase</fullName>
    </submittedName>
</protein>
<dbReference type="Pfam" id="PF13472">
    <property type="entry name" value="Lipase_GDSL_2"/>
    <property type="match status" value="1"/>
</dbReference>
<organism evidence="2 3">
    <name type="scientific">Microvirga flocculans</name>
    <dbReference type="NCBI Taxonomy" id="217168"/>
    <lineage>
        <taxon>Bacteria</taxon>
        <taxon>Pseudomonadati</taxon>
        <taxon>Pseudomonadota</taxon>
        <taxon>Alphaproteobacteria</taxon>
        <taxon>Hyphomicrobiales</taxon>
        <taxon>Methylobacteriaceae</taxon>
        <taxon>Microvirga</taxon>
    </lineage>
</organism>
<dbReference type="InterPro" id="IPR013830">
    <property type="entry name" value="SGNH_hydro"/>
</dbReference>
<dbReference type="Proteomes" id="UP000519439">
    <property type="component" value="Unassembled WGS sequence"/>
</dbReference>
<sequence>MYRLGYGYRAARRRAQGGGASAALTLPAGASVIYSVRKVGTYGGPCLRAVRSSDNATLDIGFGTNGFIDVAAAETFRAAGGASAKLFVDIWYDQSGNGNHATQTTAASRPTFIPTNAWEGLASITFDSGPGGSGPSKHLNLPAGVVLDRQNGTVLAIDAPNSTWNSNALYEIGTVAGSRAAVYTNPNSTLNFLSGADGAVQTPKTIQARPNILIHRFSATAFQVYYKGASSSFAARGAGVYSGGRLGGSGAGLNFNYRGEKYVFAVWPGTLADQDVTVLRTALATAFPQAAPKTFSHCLVFDGNSITEGYGATDLQNNMRQTLRALGSTADIDVYNQAVFGTTSDVIYDARAAKHSGIDRVAAPGKNILVFGVGSNDINAGTSAANTWHNTVTGKGILPYIQYCQGLGYTVIVGTVLPRSSIASLPAREAERLALNDLIRNNAATYGYLVADYDTVADLANPASATYYLDTIHPTSLGYTRMAAVLAPVVQSVLAA</sequence>
<dbReference type="Gene3D" id="3.40.50.1110">
    <property type="entry name" value="SGNH hydrolase"/>
    <property type="match status" value="1"/>
</dbReference>